<evidence type="ECO:0000256" key="2">
    <source>
        <dbReference type="ARBA" id="ARBA00022801"/>
    </source>
</evidence>
<dbReference type="RefSeq" id="WP_262427790.1">
    <property type="nucleotide sequence ID" value="NZ_JACRTJ010000022.1"/>
</dbReference>
<dbReference type="InterPro" id="IPR050884">
    <property type="entry name" value="CNP_phosphodiesterase-III"/>
</dbReference>
<evidence type="ECO:0000256" key="3">
    <source>
        <dbReference type="ARBA" id="ARBA00023004"/>
    </source>
</evidence>
<comment type="caution">
    <text evidence="6">The sequence shown here is derived from an EMBL/GenBank/DDBJ whole genome shotgun (WGS) entry which is preliminary data.</text>
</comment>
<dbReference type="EMBL" id="JACRTJ010000022">
    <property type="protein sequence ID" value="MBC8599605.1"/>
    <property type="molecule type" value="Genomic_DNA"/>
</dbReference>
<accession>A0ABR7NU08</accession>
<comment type="similarity">
    <text evidence="4">Belongs to the cyclic nucleotide phosphodiesterase class-III family.</text>
</comment>
<dbReference type="PANTHER" id="PTHR42988:SF2">
    <property type="entry name" value="CYCLIC NUCLEOTIDE PHOSPHODIESTERASE CBUA0032-RELATED"/>
    <property type="match status" value="1"/>
</dbReference>
<feature type="domain" description="Calcineurin-like phosphoesterase" evidence="5">
    <location>
        <begin position="5"/>
        <end position="206"/>
    </location>
</feature>
<reference evidence="6 7" key="1">
    <citation type="submission" date="2020-08" db="EMBL/GenBank/DDBJ databases">
        <title>Genome public.</title>
        <authorList>
            <person name="Liu C."/>
            <person name="Sun Q."/>
        </authorList>
    </citation>
    <scope>NUCLEOTIDE SEQUENCE [LARGE SCALE GENOMIC DNA]</scope>
    <source>
        <strain evidence="6 7">BX10</strain>
    </source>
</reference>
<keyword evidence="2" id="KW-0378">Hydrolase</keyword>
<gene>
    <name evidence="6" type="ORF">H8708_10275</name>
</gene>
<name>A0ABR7NU08_9FIRM</name>
<organism evidence="6 7">
    <name type="scientific">Enterocloster hominis</name>
    <name type="common">ex Liu et al. 2021</name>
    <dbReference type="NCBI Taxonomy" id="2763663"/>
    <lineage>
        <taxon>Bacteria</taxon>
        <taxon>Bacillati</taxon>
        <taxon>Bacillota</taxon>
        <taxon>Clostridia</taxon>
        <taxon>Lachnospirales</taxon>
        <taxon>Lachnospiraceae</taxon>
        <taxon>Enterocloster</taxon>
    </lineage>
</organism>
<protein>
    <submittedName>
        <fullName evidence="6">Metallophosphoesterase</fullName>
    </submittedName>
</protein>
<dbReference type="InterPro" id="IPR004843">
    <property type="entry name" value="Calcineurin-like_PHP"/>
</dbReference>
<evidence type="ECO:0000256" key="1">
    <source>
        <dbReference type="ARBA" id="ARBA00022723"/>
    </source>
</evidence>
<evidence type="ECO:0000313" key="6">
    <source>
        <dbReference type="EMBL" id="MBC8599605.1"/>
    </source>
</evidence>
<evidence type="ECO:0000259" key="5">
    <source>
        <dbReference type="Pfam" id="PF00149"/>
    </source>
</evidence>
<dbReference type="PANTHER" id="PTHR42988">
    <property type="entry name" value="PHOSPHOHYDROLASE"/>
    <property type="match status" value="1"/>
</dbReference>
<dbReference type="InterPro" id="IPR029052">
    <property type="entry name" value="Metallo-depent_PP-like"/>
</dbReference>
<dbReference type="Gene3D" id="3.60.21.10">
    <property type="match status" value="1"/>
</dbReference>
<dbReference type="Proteomes" id="UP000647491">
    <property type="component" value="Unassembled WGS sequence"/>
</dbReference>
<evidence type="ECO:0000313" key="7">
    <source>
        <dbReference type="Proteomes" id="UP000647491"/>
    </source>
</evidence>
<keyword evidence="3" id="KW-0408">Iron</keyword>
<dbReference type="Pfam" id="PF00149">
    <property type="entry name" value="Metallophos"/>
    <property type="match status" value="1"/>
</dbReference>
<proteinExistence type="inferred from homology"/>
<evidence type="ECO:0000256" key="4">
    <source>
        <dbReference type="ARBA" id="ARBA00025742"/>
    </source>
</evidence>
<sequence>MNAITIAHLSDIHHNPDENSQISTLLREKGLLVEKLLGQCLETLKQRKPDIVLITGDMTHEGTSSHYRYLHDALSSALPGTPVLCAMGNHDVRGAFREGFLGLTPSGGPYYASASVKGWLFVSLDSAFEKGLEGVLTKEAMDFLENSMEAAGKSGPGSSDGPETILLMHHPILKAAGPMGLTADPRLLRLLESGRIAAMFNGHVHGSYTGTVCGVPQFTADSLKTGCDYCGHFLAYNDRAGYQLVTFQENGDWNVERFLLHPEIETFFQKKLYT</sequence>
<keyword evidence="1" id="KW-0479">Metal-binding</keyword>
<keyword evidence="7" id="KW-1185">Reference proteome</keyword>
<dbReference type="SUPFAM" id="SSF56300">
    <property type="entry name" value="Metallo-dependent phosphatases"/>
    <property type="match status" value="1"/>
</dbReference>